<evidence type="ECO:0000313" key="2">
    <source>
        <dbReference type="Proteomes" id="UP000591071"/>
    </source>
</evidence>
<dbReference type="AlphaFoldDB" id="A0A848BWE6"/>
<organism evidence="1 2">
    <name type="scientific">Megasphaera hexanoica</name>
    <dbReference type="NCBI Taxonomy" id="1675036"/>
    <lineage>
        <taxon>Bacteria</taxon>
        <taxon>Bacillati</taxon>
        <taxon>Bacillota</taxon>
        <taxon>Negativicutes</taxon>
        <taxon>Veillonellales</taxon>
        <taxon>Veillonellaceae</taxon>
        <taxon>Megasphaera</taxon>
    </lineage>
</organism>
<reference evidence="1 2" key="1">
    <citation type="submission" date="2020-04" db="EMBL/GenBank/DDBJ databases">
        <authorList>
            <person name="Hitch T.C.A."/>
            <person name="Wylensek D."/>
            <person name="Clavel T."/>
        </authorList>
    </citation>
    <scope>NUCLEOTIDE SEQUENCE [LARGE SCALE GENOMIC DNA]</scope>
    <source>
        <strain evidence="1 2">Oil-RF-744-FAT-WT-6-1</strain>
    </source>
</reference>
<gene>
    <name evidence="1" type="ORF">HF872_10990</name>
</gene>
<evidence type="ECO:0000313" key="1">
    <source>
        <dbReference type="EMBL" id="NME29138.1"/>
    </source>
</evidence>
<comment type="caution">
    <text evidence="1">The sequence shown here is derived from an EMBL/GenBank/DDBJ whole genome shotgun (WGS) entry which is preliminary data.</text>
</comment>
<name>A0A848BWE6_9FIRM</name>
<protein>
    <submittedName>
        <fullName evidence="1">Uncharacterized protein</fullName>
    </submittedName>
</protein>
<dbReference type="RefSeq" id="WP_158698419.1">
    <property type="nucleotide sequence ID" value="NZ_JABAFG010000021.1"/>
</dbReference>
<accession>A0A848BWE6</accession>
<dbReference type="Proteomes" id="UP000591071">
    <property type="component" value="Unassembled WGS sequence"/>
</dbReference>
<sequence length="130" mass="14767">MSRKNKLKRNRRSITVQFTNPECRVMFNVMECLVSDVYEVGVDIPAIIASVTNSGYEKLKNYNLTDNMPDGIGEFPLTVKEMCGALYSCNWVLEDYDDDLLPNSREEISALRDKLDNYLSQILAISSDSV</sequence>
<proteinExistence type="predicted"/>
<dbReference type="EMBL" id="JABAFG010000021">
    <property type="protein sequence ID" value="NME29138.1"/>
    <property type="molecule type" value="Genomic_DNA"/>
</dbReference>